<dbReference type="Pfam" id="PF00560">
    <property type="entry name" value="LRR_1"/>
    <property type="match status" value="1"/>
</dbReference>
<evidence type="ECO:0000256" key="1">
    <source>
        <dbReference type="ARBA" id="ARBA00022614"/>
    </source>
</evidence>
<feature type="chain" id="PRO_5010360051" evidence="3">
    <location>
        <begin position="22"/>
        <end position="348"/>
    </location>
</feature>
<protein>
    <submittedName>
        <fullName evidence="5">Leucine-rich repeat-containing protein 15</fullName>
    </submittedName>
</protein>
<dbReference type="GO" id="GO:0005886">
    <property type="term" value="C:plasma membrane"/>
    <property type="evidence" value="ECO:0007669"/>
    <property type="project" value="TreeGrafter"/>
</dbReference>
<evidence type="ECO:0000313" key="5">
    <source>
        <dbReference type="RefSeq" id="XP_013412859.1"/>
    </source>
</evidence>
<dbReference type="InterPro" id="IPR003591">
    <property type="entry name" value="Leu-rich_rpt_typical-subtyp"/>
</dbReference>
<organism evidence="4 5">
    <name type="scientific">Lingula anatina</name>
    <name type="common">Brachiopod</name>
    <name type="synonym">Lingula unguis</name>
    <dbReference type="NCBI Taxonomy" id="7574"/>
    <lineage>
        <taxon>Eukaryota</taxon>
        <taxon>Metazoa</taxon>
        <taxon>Spiralia</taxon>
        <taxon>Lophotrochozoa</taxon>
        <taxon>Brachiopoda</taxon>
        <taxon>Linguliformea</taxon>
        <taxon>Lingulata</taxon>
        <taxon>Lingulida</taxon>
        <taxon>Linguloidea</taxon>
        <taxon>Lingulidae</taxon>
        <taxon>Lingula</taxon>
    </lineage>
</organism>
<dbReference type="PANTHER" id="PTHR24369:SF213">
    <property type="entry name" value="INSULIN LIKE GROWTH FACTOR BINDING PROTEIN ACID LABILE SUBUNIT"/>
    <property type="match status" value="1"/>
</dbReference>
<sequence>MTMGSLLYYVTVLQLVVISRCAVRELPKDYFRCPTPCTCTPKETGMAVICGKDTTELPSFPNIILQEFGAFDVHINSLSARTFENLKAREVYLLYTRLGNRINVKTFDPLAPYLERLFLQDLYITAVPTRLLRQLNNLKQLSISENNHLTSLSGKLFYPLPNLKTLSLKKNALTALEDKTFSTLSQLRDLDLTGNKLSQIGAETFRGLTRLESLDLSSNELTTIPPLVFQDLQNVKVLNLSNNQIDKVEADAFIGLESVKYIDLTGNAIDRLRLCDLKGLPEGVQIKLNNNPINCDCNIKFWREEQLFTFMGTCKMPAAVEGQSISTFVPNTACPVRRVQWSFYQSLC</sequence>
<evidence type="ECO:0000313" key="4">
    <source>
        <dbReference type="Proteomes" id="UP000085678"/>
    </source>
</evidence>
<gene>
    <name evidence="5" type="primary">LOC106175416</name>
</gene>
<accession>A0A1S3JS74</accession>
<dbReference type="KEGG" id="lak:106175416"/>
<dbReference type="SUPFAM" id="SSF52058">
    <property type="entry name" value="L domain-like"/>
    <property type="match status" value="1"/>
</dbReference>
<dbReference type="AlphaFoldDB" id="A0A1S3JS74"/>
<evidence type="ECO:0000256" key="3">
    <source>
        <dbReference type="SAM" id="SignalP"/>
    </source>
</evidence>
<dbReference type="InterPro" id="IPR050541">
    <property type="entry name" value="LRR_TM_domain-containing"/>
</dbReference>
<dbReference type="Gene3D" id="3.80.10.10">
    <property type="entry name" value="Ribonuclease Inhibitor"/>
    <property type="match status" value="2"/>
</dbReference>
<feature type="signal peptide" evidence="3">
    <location>
        <begin position="1"/>
        <end position="21"/>
    </location>
</feature>
<dbReference type="InterPro" id="IPR001611">
    <property type="entry name" value="Leu-rich_rpt"/>
</dbReference>
<keyword evidence="4" id="KW-1185">Reference proteome</keyword>
<proteinExistence type="predicted"/>
<dbReference type="SMART" id="SM00365">
    <property type="entry name" value="LRR_SD22"/>
    <property type="match status" value="5"/>
</dbReference>
<dbReference type="FunFam" id="3.80.10.10:FF:000732">
    <property type="entry name" value="GD11101"/>
    <property type="match status" value="1"/>
</dbReference>
<dbReference type="RefSeq" id="XP_013412859.1">
    <property type="nucleotide sequence ID" value="XM_013557405.2"/>
</dbReference>
<dbReference type="STRING" id="7574.A0A1S3JS74"/>
<dbReference type="SMART" id="SM00369">
    <property type="entry name" value="LRR_TYP"/>
    <property type="match status" value="6"/>
</dbReference>
<dbReference type="GeneID" id="106175416"/>
<dbReference type="OMA" id="CRKEFPA"/>
<keyword evidence="3" id="KW-0732">Signal</keyword>
<name>A0A1S3JS74_LINAN</name>
<dbReference type="InParanoid" id="A0A1S3JS74"/>
<keyword evidence="2" id="KW-0677">Repeat</keyword>
<dbReference type="Pfam" id="PF13855">
    <property type="entry name" value="LRR_8"/>
    <property type="match status" value="2"/>
</dbReference>
<dbReference type="InterPro" id="IPR032675">
    <property type="entry name" value="LRR_dom_sf"/>
</dbReference>
<dbReference type="PROSITE" id="PS51450">
    <property type="entry name" value="LRR"/>
    <property type="match status" value="3"/>
</dbReference>
<keyword evidence="1" id="KW-0433">Leucine-rich repeat</keyword>
<reference evidence="5" key="1">
    <citation type="submission" date="2025-08" db="UniProtKB">
        <authorList>
            <consortium name="RefSeq"/>
        </authorList>
    </citation>
    <scope>IDENTIFICATION</scope>
    <source>
        <tissue evidence="5">Gonads</tissue>
    </source>
</reference>
<dbReference type="OrthoDB" id="6162455at2759"/>
<evidence type="ECO:0000256" key="2">
    <source>
        <dbReference type="ARBA" id="ARBA00022737"/>
    </source>
</evidence>
<dbReference type="Proteomes" id="UP000085678">
    <property type="component" value="Unplaced"/>
</dbReference>
<dbReference type="PRINTS" id="PR00019">
    <property type="entry name" value="LEURICHRPT"/>
</dbReference>
<dbReference type="PANTHER" id="PTHR24369">
    <property type="entry name" value="ANTIGEN BSP, PUTATIVE-RELATED"/>
    <property type="match status" value="1"/>
</dbReference>